<accession>A0A919YDS8</accession>
<dbReference type="SUPFAM" id="SSF55383">
    <property type="entry name" value="Copper amine oxidase, domain N"/>
    <property type="match status" value="1"/>
</dbReference>
<proteinExistence type="predicted"/>
<dbReference type="InterPro" id="IPR012854">
    <property type="entry name" value="Cu_amine_oxidase-like_N"/>
</dbReference>
<dbReference type="Pfam" id="PF07833">
    <property type="entry name" value="Cu_amine_oxidN1"/>
    <property type="match status" value="1"/>
</dbReference>
<evidence type="ECO:0000313" key="4">
    <source>
        <dbReference type="Proteomes" id="UP000682811"/>
    </source>
</evidence>
<feature type="signal peptide" evidence="1">
    <location>
        <begin position="1"/>
        <end position="25"/>
    </location>
</feature>
<reference evidence="3 4" key="1">
    <citation type="submission" date="2021-03" db="EMBL/GenBank/DDBJ databases">
        <title>Antimicrobial resistance genes in bacteria isolated from Japanese honey, and their potential for conferring macrolide and lincosamide resistance in the American foulbrood pathogen Paenibacillus larvae.</title>
        <authorList>
            <person name="Okamoto M."/>
            <person name="Kumagai M."/>
            <person name="Kanamori H."/>
            <person name="Takamatsu D."/>
        </authorList>
    </citation>
    <scope>NUCLEOTIDE SEQUENCE [LARGE SCALE GENOMIC DNA]</scope>
    <source>
        <strain evidence="3 4">J34TS1</strain>
    </source>
</reference>
<dbReference type="InterPro" id="IPR036582">
    <property type="entry name" value="Mao_N_sf"/>
</dbReference>
<evidence type="ECO:0000256" key="1">
    <source>
        <dbReference type="SAM" id="SignalP"/>
    </source>
</evidence>
<feature type="chain" id="PRO_5036896163" description="Copper amine oxidase-like N-terminal domain-containing protein" evidence="1">
    <location>
        <begin position="26"/>
        <end position="301"/>
    </location>
</feature>
<gene>
    <name evidence="3" type="ORF">J34TS1_40870</name>
</gene>
<feature type="domain" description="Copper amine oxidase-like N-terminal" evidence="2">
    <location>
        <begin position="71"/>
        <end position="171"/>
    </location>
</feature>
<sequence length="301" mass="34215">MMKNLTVSMILLIMFMMALPGYTLADGTIPKTNIDQTFIYPYEDRDDAEFYIQYGGSGKESIGKTFVGLFINGSIIKNANIITENNRTLLPIRIVAEQLGAQIEWDGKTQKVTITDANAKRKIELFIDHKNAKMNGKTFKMDAAPQIIHHYTYVPLRFVAEALHAKVAYFNGKDLSQPHILPRLPHVMISRYPSDAKMLSKEAAIAKLKQELIIAYEQKFGKFIPLGKSEKPGQDDDQAILRDVITHLKIVSENDRYYVAPVMYDFWIDKYTGDIYTFYNGLTMSIQSFDPYADQALSFPG</sequence>
<organism evidence="3 4">
    <name type="scientific">Paenibacillus azoreducens</name>
    <dbReference type="NCBI Taxonomy" id="116718"/>
    <lineage>
        <taxon>Bacteria</taxon>
        <taxon>Bacillati</taxon>
        <taxon>Bacillota</taxon>
        <taxon>Bacilli</taxon>
        <taxon>Bacillales</taxon>
        <taxon>Paenibacillaceae</taxon>
        <taxon>Paenibacillus</taxon>
    </lineage>
</organism>
<evidence type="ECO:0000313" key="3">
    <source>
        <dbReference type="EMBL" id="GIO49322.1"/>
    </source>
</evidence>
<protein>
    <recommendedName>
        <fullName evidence="2">Copper amine oxidase-like N-terminal domain-containing protein</fullName>
    </recommendedName>
</protein>
<dbReference type="AlphaFoldDB" id="A0A919YDS8"/>
<keyword evidence="1" id="KW-0732">Signal</keyword>
<keyword evidence="4" id="KW-1185">Reference proteome</keyword>
<comment type="caution">
    <text evidence="3">The sequence shown here is derived from an EMBL/GenBank/DDBJ whole genome shotgun (WGS) entry which is preliminary data.</text>
</comment>
<dbReference type="RefSeq" id="WP_212979847.1">
    <property type="nucleotide sequence ID" value="NZ_AP025343.1"/>
</dbReference>
<dbReference type="EMBL" id="BORT01000021">
    <property type="protein sequence ID" value="GIO49322.1"/>
    <property type="molecule type" value="Genomic_DNA"/>
</dbReference>
<dbReference type="Proteomes" id="UP000682811">
    <property type="component" value="Unassembled WGS sequence"/>
</dbReference>
<dbReference type="Gene3D" id="3.30.457.10">
    <property type="entry name" value="Copper amine oxidase-like, N-terminal domain"/>
    <property type="match status" value="1"/>
</dbReference>
<name>A0A919YDS8_9BACL</name>
<evidence type="ECO:0000259" key="2">
    <source>
        <dbReference type="Pfam" id="PF07833"/>
    </source>
</evidence>